<reference evidence="14" key="1">
    <citation type="submission" date="2016-06" db="UniProtKB">
        <authorList>
            <consortium name="WormBaseParasite"/>
        </authorList>
    </citation>
    <scope>IDENTIFICATION</scope>
</reference>
<keyword evidence="5" id="KW-0677">Repeat</keyword>
<keyword evidence="7" id="KW-1133">Transmembrane helix</keyword>
<dbReference type="PANTHER" id="PTHR21252">
    <property type="entry name" value="TB1 PROTEIN-RELATED"/>
    <property type="match status" value="1"/>
</dbReference>
<protein>
    <submittedName>
        <fullName evidence="14">Mitochondrial carrier</fullName>
    </submittedName>
</protein>
<comment type="subcellular location">
    <subcellularLocation>
        <location evidence="1">Mitochondrion outer membrane</location>
        <topology evidence="1">Multi-pass membrane protein</topology>
    </subcellularLocation>
</comment>
<organism evidence="14">
    <name type="scientific">Gongylonema pulchrum</name>
    <dbReference type="NCBI Taxonomy" id="637853"/>
    <lineage>
        <taxon>Eukaryota</taxon>
        <taxon>Metazoa</taxon>
        <taxon>Ecdysozoa</taxon>
        <taxon>Nematoda</taxon>
        <taxon>Chromadorea</taxon>
        <taxon>Rhabditida</taxon>
        <taxon>Spirurina</taxon>
        <taxon>Spiruromorpha</taxon>
        <taxon>Spiruroidea</taxon>
        <taxon>Gongylonematidae</taxon>
        <taxon>Gongylonema</taxon>
    </lineage>
</organism>
<name>A0A183DWR6_9BILA</name>
<dbReference type="Proteomes" id="UP000271098">
    <property type="component" value="Unassembled WGS sequence"/>
</dbReference>
<gene>
    <name evidence="12" type="ORF">GPUH_LOCUS13157</name>
</gene>
<dbReference type="GO" id="GO:0090149">
    <property type="term" value="P:mitochondrial membrane fission"/>
    <property type="evidence" value="ECO:0007669"/>
    <property type="project" value="InterPro"/>
</dbReference>
<dbReference type="InterPro" id="IPR023395">
    <property type="entry name" value="MCP_dom_sf"/>
</dbReference>
<evidence type="ECO:0000256" key="9">
    <source>
        <dbReference type="ARBA" id="ARBA00023136"/>
    </source>
</evidence>
<dbReference type="EMBL" id="UYRT01079972">
    <property type="protein sequence ID" value="VDN21764.1"/>
    <property type="molecule type" value="Genomic_DNA"/>
</dbReference>
<keyword evidence="8" id="KW-0496">Mitochondrion</keyword>
<dbReference type="PANTHER" id="PTHR21252:SF2">
    <property type="entry name" value="MITOCHONDRIAL OUTER MEMBRANE PROTEIN SLC25A46"/>
    <property type="match status" value="1"/>
</dbReference>
<keyword evidence="3 11" id="KW-0813">Transport</keyword>
<evidence type="ECO:0000256" key="2">
    <source>
        <dbReference type="ARBA" id="ARBA00006375"/>
    </source>
</evidence>
<keyword evidence="6" id="KW-1000">Mitochondrion outer membrane</keyword>
<keyword evidence="13" id="KW-1185">Reference proteome</keyword>
<evidence type="ECO:0000256" key="8">
    <source>
        <dbReference type="ARBA" id="ARBA00023128"/>
    </source>
</evidence>
<dbReference type="Pfam" id="PF00153">
    <property type="entry name" value="Mito_carr"/>
    <property type="match status" value="1"/>
</dbReference>
<evidence type="ECO:0000256" key="4">
    <source>
        <dbReference type="ARBA" id="ARBA00022692"/>
    </source>
</evidence>
<dbReference type="WBParaSite" id="GPUH_0001317201-mRNA-1">
    <property type="protein sequence ID" value="GPUH_0001317201-mRNA-1"/>
    <property type="gene ID" value="GPUH_0001317201"/>
</dbReference>
<keyword evidence="4 10" id="KW-0812">Transmembrane</keyword>
<dbReference type="InterPro" id="IPR018108">
    <property type="entry name" value="MCP_transmembrane"/>
</dbReference>
<evidence type="ECO:0000313" key="13">
    <source>
        <dbReference type="Proteomes" id="UP000271098"/>
    </source>
</evidence>
<dbReference type="PROSITE" id="PS50920">
    <property type="entry name" value="SOLCAR"/>
    <property type="match status" value="1"/>
</dbReference>
<evidence type="ECO:0000256" key="11">
    <source>
        <dbReference type="RuleBase" id="RU000488"/>
    </source>
</evidence>
<proteinExistence type="inferred from homology"/>
<dbReference type="Gene3D" id="1.50.40.10">
    <property type="entry name" value="Mitochondrial carrier domain"/>
    <property type="match status" value="1"/>
</dbReference>
<comment type="similarity">
    <text evidence="2 11">Belongs to the mitochondrial carrier (TC 2.A.29) family.</text>
</comment>
<evidence type="ECO:0000313" key="12">
    <source>
        <dbReference type="EMBL" id="VDN21764.1"/>
    </source>
</evidence>
<evidence type="ECO:0000256" key="7">
    <source>
        <dbReference type="ARBA" id="ARBA00022989"/>
    </source>
</evidence>
<evidence type="ECO:0000256" key="5">
    <source>
        <dbReference type="ARBA" id="ARBA00022737"/>
    </source>
</evidence>
<evidence type="ECO:0000256" key="6">
    <source>
        <dbReference type="ARBA" id="ARBA00022787"/>
    </source>
</evidence>
<evidence type="ECO:0000313" key="14">
    <source>
        <dbReference type="WBParaSite" id="GPUH_0001317201-mRNA-1"/>
    </source>
</evidence>
<keyword evidence="9 10" id="KW-0472">Membrane</keyword>
<dbReference type="AlphaFoldDB" id="A0A183DWR6"/>
<sequence length="357" mass="40670">MRKSYSEQINISLNEFISFFLFQFSLVAKTLIAHPCTVLRRQCQVHQFARTLHLTPFTLIPVVCKVVSNEGFLTLWKGAIGSGVLWGLSTAGEILIADLFGLPRSTAISMTPFIVSSFVETVRSESGLGEELRVMDVVTNGINRLRFDFIGPKDNSKRFSLVYLSVPTACLFTSHYVVTNAIYDWIYSLFKRYVDRKPAHEKTIYYRYFPEIFSTFTSHMLADLALYPFETVLHRLYIQGTRTLIDNLDNGVTAISITAKYAGFFDCFRTIIRREGFWALYAAKWEGKGVEERARIHQLISMIEALHQSGDYAGSPEALYALVEGCADGRPSESIKALIDYRVAVRYFYVIRNFPLL</sequence>
<evidence type="ECO:0000256" key="1">
    <source>
        <dbReference type="ARBA" id="ARBA00004374"/>
    </source>
</evidence>
<accession>A0A183DWR6</accession>
<reference evidence="12 13" key="2">
    <citation type="submission" date="2018-11" db="EMBL/GenBank/DDBJ databases">
        <authorList>
            <consortium name="Pathogen Informatics"/>
        </authorList>
    </citation>
    <scope>NUCLEOTIDE SEQUENCE [LARGE SCALE GENOMIC DNA]</scope>
</reference>
<dbReference type="InterPro" id="IPR039158">
    <property type="entry name" value="SLC25A46"/>
</dbReference>
<evidence type="ECO:0000256" key="3">
    <source>
        <dbReference type="ARBA" id="ARBA00022448"/>
    </source>
</evidence>
<evidence type="ECO:0000256" key="10">
    <source>
        <dbReference type="PROSITE-ProRule" id="PRU00282"/>
    </source>
</evidence>
<feature type="repeat" description="Solcar" evidence="10">
    <location>
        <begin position="206"/>
        <end position="308"/>
    </location>
</feature>
<dbReference type="GO" id="GO:0005741">
    <property type="term" value="C:mitochondrial outer membrane"/>
    <property type="evidence" value="ECO:0007669"/>
    <property type="project" value="UniProtKB-SubCell"/>
</dbReference>
<dbReference type="OrthoDB" id="2403262at2759"/>
<dbReference type="SUPFAM" id="SSF103506">
    <property type="entry name" value="Mitochondrial carrier"/>
    <property type="match status" value="2"/>
</dbReference>